<proteinExistence type="predicted"/>
<keyword evidence="2" id="KW-1185">Reference proteome</keyword>
<accession>A0AAV4DU16</accession>
<sequence length="68" mass="7660">MDRKELLSVSIKDSNEQVASQLWDVRHRVRSPQAKPRTARHPHFCSSAVVLNGLANTDVQLSLNHLNS</sequence>
<name>A0AAV4DU16_9GAST</name>
<dbReference type="Proteomes" id="UP000735302">
    <property type="component" value="Unassembled WGS sequence"/>
</dbReference>
<dbReference type="EMBL" id="BLXT01008354">
    <property type="protein sequence ID" value="GFO47832.1"/>
    <property type="molecule type" value="Genomic_DNA"/>
</dbReference>
<evidence type="ECO:0000313" key="2">
    <source>
        <dbReference type="Proteomes" id="UP000735302"/>
    </source>
</evidence>
<gene>
    <name evidence="1" type="ORF">PoB_007433700</name>
</gene>
<protein>
    <submittedName>
        <fullName evidence="1">Uncharacterized protein</fullName>
    </submittedName>
</protein>
<dbReference type="AlphaFoldDB" id="A0AAV4DU16"/>
<comment type="caution">
    <text evidence="1">The sequence shown here is derived from an EMBL/GenBank/DDBJ whole genome shotgun (WGS) entry which is preliminary data.</text>
</comment>
<organism evidence="1 2">
    <name type="scientific">Plakobranchus ocellatus</name>
    <dbReference type="NCBI Taxonomy" id="259542"/>
    <lineage>
        <taxon>Eukaryota</taxon>
        <taxon>Metazoa</taxon>
        <taxon>Spiralia</taxon>
        <taxon>Lophotrochozoa</taxon>
        <taxon>Mollusca</taxon>
        <taxon>Gastropoda</taxon>
        <taxon>Heterobranchia</taxon>
        <taxon>Euthyneura</taxon>
        <taxon>Panpulmonata</taxon>
        <taxon>Sacoglossa</taxon>
        <taxon>Placobranchoidea</taxon>
        <taxon>Plakobranchidae</taxon>
        <taxon>Plakobranchus</taxon>
    </lineage>
</organism>
<evidence type="ECO:0000313" key="1">
    <source>
        <dbReference type="EMBL" id="GFO47832.1"/>
    </source>
</evidence>
<reference evidence="1 2" key="1">
    <citation type="journal article" date="2021" name="Elife">
        <title>Chloroplast acquisition without the gene transfer in kleptoplastic sea slugs, Plakobranchus ocellatus.</title>
        <authorList>
            <person name="Maeda T."/>
            <person name="Takahashi S."/>
            <person name="Yoshida T."/>
            <person name="Shimamura S."/>
            <person name="Takaki Y."/>
            <person name="Nagai Y."/>
            <person name="Toyoda A."/>
            <person name="Suzuki Y."/>
            <person name="Arimoto A."/>
            <person name="Ishii H."/>
            <person name="Satoh N."/>
            <person name="Nishiyama T."/>
            <person name="Hasebe M."/>
            <person name="Maruyama T."/>
            <person name="Minagawa J."/>
            <person name="Obokata J."/>
            <person name="Shigenobu S."/>
        </authorList>
    </citation>
    <scope>NUCLEOTIDE SEQUENCE [LARGE SCALE GENOMIC DNA]</scope>
</reference>